<sequence>MGTDKNSEVEAVLVEREAAVVAREKQAHADRQSIEEQKSKLTEREKAVTIAEQNRDAGFADDRAALNHELRDKRAQAEAEISNFRAKKLSEIDDEIAKLKTERLDDISNAENVERERIRVEIAKEREAWTKQQDDTRKQLNTERTEFEKQRGALSVLQSELEGRKIELEGAERMLERKEQRLEQQWQRRNEQLQDEVDEQIRERRKSLEAAEANIKVENIRLREALHVQTGLVSAFEQLKQQLGGKDPAEILRALNSQTDELKRLREELATRPTEEMRERYQTLESEARNQKMRADELERQIASNEAAVAEIGDLRRQNSELNAENKSLAQRASIFEGAANEAQSELNRLRAAYERPAEVAARYKEIEMPHISVDKVKEPVKHDIDEMTWLTGIGNACDTYGLHFNPRILKAFHTALKTAEWSPLTVLAGVSGTGKSELPRLYSHFGGIYFEPLSVQPNWDSQESMLGFFNSIDNKFDAQPVLRFLAQSQIPGHEKYEQTIRRWQEMSPDTITLDPEKAKKLIDALKLADYPGLQDAVCLVLLDEMNLAHPELYFADFLSKLELRRGRKGGDVPVLPVKIGAGMSPYQLPLGRNVLWTGTMNQDETTKSLSDKVLDRSIIINFPRPTELKRRLKLAPLDDKNCSPALHKTSWQSWVAQGSDFSDDQVKPFKEFIEGMNASLSVTGRALGHRVWQSIEYYMANYPDVRAAQRAKDKDSLAKAMHIAFEDQLVQKVMPKLRGIDTRGKSKTECLDKILGQIVTGIGGNKFNLAEDFDLACYLGYGQFIWQSANYLNVGDTDVNGKYMTAQASDGNEEPHPLFMINEPDMAKRRKAWNAKTPEQRDELSDQLEANDKAGRIPR</sequence>
<reference evidence="4" key="3">
    <citation type="submission" date="2011-05" db="EMBL/GenBank/DDBJ databases">
        <title>Complete sequence of Methylomonas methanica MC09.</title>
        <authorList>
            <consortium name="US DOE Joint Genome Institute"/>
            <person name="Lucas S."/>
            <person name="Han J."/>
            <person name="Lapidus A."/>
            <person name="Cheng J.-F."/>
            <person name="Goodwin L."/>
            <person name="Pitluck S."/>
            <person name="Peters L."/>
            <person name="Mikhailova N."/>
            <person name="Teshima H."/>
            <person name="Han C."/>
            <person name="Tapia R."/>
            <person name="Land M."/>
            <person name="Hauser L."/>
            <person name="Kyrpides N."/>
            <person name="Ivanova N."/>
            <person name="Pagani I."/>
            <person name="Stein L."/>
            <person name="Woyke T."/>
        </authorList>
    </citation>
    <scope>NUCLEOTIDE SEQUENCE [LARGE SCALE GENOMIC DNA]</scope>
    <source>
        <strain evidence="4">MC09</strain>
    </source>
</reference>
<evidence type="ECO:0000313" key="3">
    <source>
        <dbReference type="EMBL" id="AEG00703.1"/>
    </source>
</evidence>
<gene>
    <name evidence="3" type="ordered locus">Metme_2300</name>
</gene>
<feature type="coiled-coil region" evidence="1">
    <location>
        <begin position="252"/>
        <end position="332"/>
    </location>
</feature>
<dbReference type="InterPro" id="IPR027417">
    <property type="entry name" value="P-loop_NTPase"/>
</dbReference>
<dbReference type="Proteomes" id="UP000008888">
    <property type="component" value="Chromosome"/>
</dbReference>
<name>F9ZV93_METMM</name>
<reference evidence="3 4" key="1">
    <citation type="journal article" date="2011" name="J. Bacteriol.">
        <title>Complete Genome Sequence of the Aerobic Marine Methanotroph Methylomonas methanica MC09.</title>
        <authorList>
            <person name="Boden R."/>
            <person name="Cunliffe M."/>
            <person name="Scanlan J."/>
            <person name="Moussard H."/>
            <person name="Kits K.D."/>
            <person name="Klotz M.G."/>
            <person name="Jetten M.S."/>
            <person name="Vuilleumier S."/>
            <person name="Han J."/>
            <person name="Peters L."/>
            <person name="Mikhailova N."/>
            <person name="Teshima H."/>
            <person name="Tapia R."/>
            <person name="Kyrpides N."/>
            <person name="Ivanova N."/>
            <person name="Pagani I."/>
            <person name="Cheng J.F."/>
            <person name="Goodwin L."/>
            <person name="Han C."/>
            <person name="Hauser L."/>
            <person name="Land M.L."/>
            <person name="Lapidus A."/>
            <person name="Lucas S."/>
            <person name="Pitluck S."/>
            <person name="Woyke T."/>
            <person name="Stein L."/>
            <person name="Murrell J.C."/>
        </authorList>
    </citation>
    <scope>NUCLEOTIDE SEQUENCE [LARGE SCALE GENOMIC DNA]</scope>
    <source>
        <strain evidence="3 4">MC09</strain>
    </source>
</reference>
<dbReference type="STRING" id="857087.Metme_2300"/>
<dbReference type="KEGG" id="mmt:Metme_2300"/>
<protein>
    <submittedName>
        <fullName evidence="3">Chromosome segregation ATPase-like protein</fullName>
    </submittedName>
</protein>
<dbReference type="AlphaFoldDB" id="F9ZV93"/>
<dbReference type="eggNOG" id="COG1401">
    <property type="taxonomic scope" value="Bacteria"/>
</dbReference>
<dbReference type="RefSeq" id="WP_013818943.1">
    <property type="nucleotide sequence ID" value="NC_015572.1"/>
</dbReference>
<feature type="compositionally biased region" description="Basic and acidic residues" evidence="2">
    <location>
        <begin position="839"/>
        <end position="860"/>
    </location>
</feature>
<evidence type="ECO:0000313" key="4">
    <source>
        <dbReference type="Proteomes" id="UP000008888"/>
    </source>
</evidence>
<dbReference type="SUPFAM" id="SSF52540">
    <property type="entry name" value="P-loop containing nucleoside triphosphate hydrolases"/>
    <property type="match status" value="1"/>
</dbReference>
<dbReference type="HOGENOM" id="CLU_011498_1_0_6"/>
<dbReference type="REBASE" id="36274">
    <property type="entry name" value="Mme9McrBP"/>
</dbReference>
<reference key="2">
    <citation type="submission" date="2011-05" db="EMBL/GenBank/DDBJ databases">
        <title>Complete genome sequence of the aerobic marine methanotroph Methylomonas methanica MC09.</title>
        <authorList>
            <person name="Boden R."/>
            <person name="Cunliffe M."/>
            <person name="Scanlan J."/>
            <person name="Moussard H."/>
            <person name="Kits K.D."/>
            <person name="Klotz M."/>
            <person name="Jetten M."/>
            <person name="Vuilleumier S."/>
            <person name="Han J."/>
            <person name="Peters L."/>
            <person name="Mikhailova N."/>
            <person name="Teshima H."/>
            <person name="Tapia R."/>
            <person name="Kyrpides N."/>
            <person name="Ivanova N."/>
            <person name="Pagani I."/>
            <person name="Cheng J.-F."/>
            <person name="Goodwin L."/>
            <person name="Han C."/>
            <person name="Hauser L."/>
            <person name="Land M."/>
            <person name="Lapidus A."/>
            <person name="Lucas S."/>
            <person name="Pitluck S."/>
            <person name="Woyke T."/>
            <person name="Stein L.Y."/>
            <person name="Murrell C."/>
        </authorList>
    </citation>
    <scope>NUCLEOTIDE SEQUENCE</scope>
    <source>
        <strain>MC09</strain>
    </source>
</reference>
<keyword evidence="4" id="KW-1185">Reference proteome</keyword>
<organism evidence="3 4">
    <name type="scientific">Methylomonas methanica (strain DSM 25384 / MC09)</name>
    <dbReference type="NCBI Taxonomy" id="857087"/>
    <lineage>
        <taxon>Bacteria</taxon>
        <taxon>Pseudomonadati</taxon>
        <taxon>Pseudomonadota</taxon>
        <taxon>Gammaproteobacteria</taxon>
        <taxon>Methylococcales</taxon>
        <taxon>Methylococcaceae</taxon>
        <taxon>Methylomonas</taxon>
    </lineage>
</organism>
<feature type="coiled-coil region" evidence="1">
    <location>
        <begin position="161"/>
        <end position="214"/>
    </location>
</feature>
<dbReference type="EMBL" id="CP002738">
    <property type="protein sequence ID" value="AEG00703.1"/>
    <property type="molecule type" value="Genomic_DNA"/>
</dbReference>
<evidence type="ECO:0000256" key="2">
    <source>
        <dbReference type="SAM" id="MobiDB-lite"/>
    </source>
</evidence>
<dbReference type="Gene3D" id="3.40.50.300">
    <property type="entry name" value="P-loop containing nucleotide triphosphate hydrolases"/>
    <property type="match status" value="1"/>
</dbReference>
<evidence type="ECO:0000256" key="1">
    <source>
        <dbReference type="SAM" id="Coils"/>
    </source>
</evidence>
<feature type="region of interest" description="Disordered" evidence="2">
    <location>
        <begin position="23"/>
        <end position="45"/>
    </location>
</feature>
<accession>F9ZV93</accession>
<proteinExistence type="predicted"/>
<dbReference type="eggNOG" id="COG1196">
    <property type="taxonomic scope" value="Bacteria"/>
</dbReference>
<keyword evidence="1" id="KW-0175">Coiled coil</keyword>
<feature type="region of interest" description="Disordered" evidence="2">
    <location>
        <begin position="831"/>
        <end position="860"/>
    </location>
</feature>